<dbReference type="Proteomes" id="UP000518752">
    <property type="component" value="Unassembled WGS sequence"/>
</dbReference>
<dbReference type="PANTHER" id="PTHR35043">
    <property type="entry name" value="TRANSCRIPTION FACTOR DOMAIN-CONTAINING PROTEIN"/>
    <property type="match status" value="1"/>
</dbReference>
<reference evidence="2 3" key="1">
    <citation type="journal article" date="2020" name="ISME J.">
        <title>Uncovering the hidden diversity of litter-decomposition mechanisms in mushroom-forming fungi.</title>
        <authorList>
            <person name="Floudas D."/>
            <person name="Bentzer J."/>
            <person name="Ahren D."/>
            <person name="Johansson T."/>
            <person name="Persson P."/>
            <person name="Tunlid A."/>
        </authorList>
    </citation>
    <scope>NUCLEOTIDE SEQUENCE [LARGE SCALE GENOMIC DNA]</scope>
    <source>
        <strain evidence="2 3">CBS 406.79</strain>
    </source>
</reference>
<dbReference type="EMBL" id="JAACJN010000250">
    <property type="protein sequence ID" value="KAF5355418.1"/>
    <property type="molecule type" value="Genomic_DNA"/>
</dbReference>
<keyword evidence="3" id="KW-1185">Reference proteome</keyword>
<evidence type="ECO:0000313" key="3">
    <source>
        <dbReference type="Proteomes" id="UP000518752"/>
    </source>
</evidence>
<keyword evidence="1" id="KW-1133">Transmembrane helix</keyword>
<comment type="caution">
    <text evidence="2">The sequence shown here is derived from an EMBL/GenBank/DDBJ whole genome shotgun (WGS) entry which is preliminary data.</text>
</comment>
<proteinExistence type="predicted"/>
<feature type="transmembrane region" description="Helical" evidence="1">
    <location>
        <begin position="123"/>
        <end position="145"/>
    </location>
</feature>
<accession>A0A8H5DA15</accession>
<feature type="transmembrane region" description="Helical" evidence="1">
    <location>
        <begin position="306"/>
        <end position="322"/>
    </location>
</feature>
<name>A0A8H5DA15_9AGAR</name>
<protein>
    <submittedName>
        <fullName evidence="2">Uncharacterized protein</fullName>
    </submittedName>
</protein>
<keyword evidence="1" id="KW-0812">Transmembrane</keyword>
<feature type="transmembrane region" description="Helical" evidence="1">
    <location>
        <begin position="485"/>
        <end position="505"/>
    </location>
</feature>
<organism evidence="2 3">
    <name type="scientific">Collybiopsis confluens</name>
    <dbReference type="NCBI Taxonomy" id="2823264"/>
    <lineage>
        <taxon>Eukaryota</taxon>
        <taxon>Fungi</taxon>
        <taxon>Dikarya</taxon>
        <taxon>Basidiomycota</taxon>
        <taxon>Agaricomycotina</taxon>
        <taxon>Agaricomycetes</taxon>
        <taxon>Agaricomycetidae</taxon>
        <taxon>Agaricales</taxon>
        <taxon>Marasmiineae</taxon>
        <taxon>Omphalotaceae</taxon>
        <taxon>Collybiopsis</taxon>
    </lineage>
</organism>
<sequence>MIHPVQGYALYDCSHKVCTPPCNEHINIASTSRPPIDVSVNPSQLCDCSDSSMVISSLIPSSVRVVVAGNASSFDMGTSECDPNGSRSALGILWSCLSVLFACTWVSVHANVPGPHQGSKGRLWIKIKLMFIALIAPELLVMWAARQWYAARRLAKGYKGWTETHAFFALMGGFALYEGTKHVSVLRFIPPKLRDQSSEEYEETKHRILDGFETSYSINLSFDGPSSGYAVIAPFDAAVAKNNFDDRSFAAHATFISEVRKEELADRNKSDSFAKFIAIGQTMWFIVQLCARWATRLPVTELEVMTLAFAMMNVSIYFFWWNKPQGVEFPIRIQSMQTDRKNIQISDDQGVSSPDKNTQFLTKVAAWIRRSRSSLHLQQLIQWNNNIDEAEYAQMATSKKISAFVRLLSTAPVKATLEAIIYNESRVPVVETSSEKVASFERTFSLEPKNGADNLIVYGTAMIFGAIHCIAWGSQFPSIREKALWQLYSLFVTFIPSYLALFHSIRVGIPGSTQSRWFYWLVILYFFMVPTYIIARIVLLVLGFVALQALPPASLEAVSWTNILPHI</sequence>
<dbReference type="PANTHER" id="PTHR35043:SF7">
    <property type="entry name" value="TRANSCRIPTION FACTOR DOMAIN-CONTAINING PROTEIN"/>
    <property type="match status" value="1"/>
</dbReference>
<gene>
    <name evidence="2" type="ORF">D9757_013156</name>
</gene>
<evidence type="ECO:0000313" key="2">
    <source>
        <dbReference type="EMBL" id="KAF5355418.1"/>
    </source>
</evidence>
<dbReference type="OrthoDB" id="9451547at2759"/>
<keyword evidence="1" id="KW-0472">Membrane</keyword>
<feature type="transmembrane region" description="Helical" evidence="1">
    <location>
        <begin position="517"/>
        <end position="550"/>
    </location>
</feature>
<feature type="transmembrane region" description="Helical" evidence="1">
    <location>
        <begin position="276"/>
        <end position="294"/>
    </location>
</feature>
<feature type="transmembrane region" description="Helical" evidence="1">
    <location>
        <begin position="455"/>
        <end position="473"/>
    </location>
</feature>
<evidence type="ECO:0000256" key="1">
    <source>
        <dbReference type="SAM" id="Phobius"/>
    </source>
</evidence>
<feature type="transmembrane region" description="Helical" evidence="1">
    <location>
        <begin position="89"/>
        <end position="108"/>
    </location>
</feature>
<dbReference type="AlphaFoldDB" id="A0A8H5DA15"/>